<dbReference type="Proteomes" id="UP001144612">
    <property type="component" value="Unassembled WGS sequence"/>
</dbReference>
<protein>
    <recommendedName>
        <fullName evidence="3">IS110 family transposase</fullName>
    </recommendedName>
</protein>
<name>A0ABT4DCB6_9CLOT</name>
<evidence type="ECO:0000313" key="2">
    <source>
        <dbReference type="Proteomes" id="UP001144612"/>
    </source>
</evidence>
<sequence>MKFFGIDFGIQYIIFETDGKQHIISFKTDLIGNIKDIEYAEGEKGSMGGGEKEIKVISTRPNIFGRIRYLMEIIIRKAKRKLRY</sequence>
<evidence type="ECO:0000313" key="1">
    <source>
        <dbReference type="EMBL" id="MCY6958866.1"/>
    </source>
</evidence>
<accession>A0ABT4DCB6</accession>
<keyword evidence="2" id="KW-1185">Reference proteome</keyword>
<reference evidence="1" key="1">
    <citation type="submission" date="2022-12" db="EMBL/GenBank/DDBJ databases">
        <title>Clostridium sp. nov., isolated from industrial wastewater.</title>
        <authorList>
            <person name="Jiayan W."/>
        </authorList>
    </citation>
    <scope>NUCLEOTIDE SEQUENCE</scope>
    <source>
        <strain evidence="1">ZC22-4</strain>
    </source>
</reference>
<proteinExistence type="predicted"/>
<evidence type="ECO:0008006" key="3">
    <source>
        <dbReference type="Google" id="ProtNLM"/>
    </source>
</evidence>
<gene>
    <name evidence="1" type="ORF">OW729_09650</name>
</gene>
<organism evidence="1 2">
    <name type="scientific">Clostridium brassicae</name>
    <dbReference type="NCBI Taxonomy" id="2999072"/>
    <lineage>
        <taxon>Bacteria</taxon>
        <taxon>Bacillati</taxon>
        <taxon>Bacillota</taxon>
        <taxon>Clostridia</taxon>
        <taxon>Eubacteriales</taxon>
        <taxon>Clostridiaceae</taxon>
        <taxon>Clostridium</taxon>
    </lineage>
</organism>
<comment type="caution">
    <text evidence="1">The sequence shown here is derived from an EMBL/GenBank/DDBJ whole genome shotgun (WGS) entry which is preliminary data.</text>
</comment>
<dbReference type="EMBL" id="JAPQFJ010000008">
    <property type="protein sequence ID" value="MCY6958866.1"/>
    <property type="molecule type" value="Genomic_DNA"/>
</dbReference>
<dbReference type="RefSeq" id="WP_268061279.1">
    <property type="nucleotide sequence ID" value="NZ_JAPQFJ010000008.1"/>
</dbReference>